<evidence type="ECO:0000256" key="8">
    <source>
        <dbReference type="SAM" id="Phobius"/>
    </source>
</evidence>
<dbReference type="PANTHER" id="PTHR36115">
    <property type="entry name" value="PROLINE-RICH ANTIGEN HOMOLOG-RELATED"/>
    <property type="match status" value="1"/>
</dbReference>
<proteinExistence type="predicted"/>
<evidence type="ECO:0000259" key="9">
    <source>
        <dbReference type="PROSITE" id="PS50006"/>
    </source>
</evidence>
<comment type="caution">
    <text evidence="10">The sequence shown here is derived from an EMBL/GenBank/DDBJ whole genome shotgun (WGS) entry which is preliminary data.</text>
</comment>
<dbReference type="CDD" id="cd00060">
    <property type="entry name" value="FHA"/>
    <property type="match status" value="1"/>
</dbReference>
<evidence type="ECO:0000256" key="4">
    <source>
        <dbReference type="ARBA" id="ARBA00022692"/>
    </source>
</evidence>
<keyword evidence="2" id="KW-1003">Cell membrane</keyword>
<feature type="region of interest" description="Disordered" evidence="7">
    <location>
        <begin position="317"/>
        <end position="348"/>
    </location>
</feature>
<sequence length="360" mass="38296">MAQLNLENGSAGKRLGAKLVDGIPPALISGLAAVVGMPLIGYEQVSASSAVVDLSMFFVVMGAGSLLALGYWIFLWGWEAKTGKTPGNLMFGLRTTDEEGFAPGWLAVFLRNLIIALSGIIPVLGFVIVMISNLFDSHGKRQGWYDKAARTFVFDVRRGRNPLLTGGINGPSSFAPQPVPPAVQPIQSPVVARPEPVARTAEPVLFQPEKVPTGRTAPLPDFGTLHPDEEAGETVMSRGSAPVKTYAEPAGRKAVRILLDDGRDLVLESVALIGRNPAGKDNEPAQLIPVKDEGRSVSKTHLHLRVDAGRLWVTDRHSTNGSAVGGADGERTPLPGGQPSWAPPGSTVYFGDRSFRVEQA</sequence>
<feature type="transmembrane region" description="Helical" evidence="8">
    <location>
        <begin position="113"/>
        <end position="135"/>
    </location>
</feature>
<evidence type="ECO:0000256" key="2">
    <source>
        <dbReference type="ARBA" id="ARBA00022475"/>
    </source>
</evidence>
<dbReference type="InterPro" id="IPR051791">
    <property type="entry name" value="Pra-immunoreactive"/>
</dbReference>
<evidence type="ECO:0000313" key="11">
    <source>
        <dbReference type="Proteomes" id="UP001500974"/>
    </source>
</evidence>
<dbReference type="Pfam" id="PF00498">
    <property type="entry name" value="FHA"/>
    <property type="match status" value="1"/>
</dbReference>
<feature type="domain" description="FHA" evidence="9">
    <location>
        <begin position="271"/>
        <end position="329"/>
    </location>
</feature>
<dbReference type="InterPro" id="IPR008984">
    <property type="entry name" value="SMAD_FHA_dom_sf"/>
</dbReference>
<keyword evidence="6 8" id="KW-0472">Membrane</keyword>
<protein>
    <recommendedName>
        <fullName evidence="9">FHA domain-containing protein</fullName>
    </recommendedName>
</protein>
<evidence type="ECO:0000256" key="5">
    <source>
        <dbReference type="ARBA" id="ARBA00022989"/>
    </source>
</evidence>
<reference evidence="11" key="1">
    <citation type="journal article" date="2019" name="Int. J. Syst. Evol. Microbiol.">
        <title>The Global Catalogue of Microorganisms (GCM) 10K type strain sequencing project: providing services to taxonomists for standard genome sequencing and annotation.</title>
        <authorList>
            <consortium name="The Broad Institute Genomics Platform"/>
            <consortium name="The Broad Institute Genome Sequencing Center for Infectious Disease"/>
            <person name="Wu L."/>
            <person name="Ma J."/>
        </authorList>
    </citation>
    <scope>NUCLEOTIDE SEQUENCE [LARGE SCALE GENOMIC DNA]</scope>
    <source>
        <strain evidence="11">JCM 14917</strain>
    </source>
</reference>
<feature type="transmembrane region" description="Helical" evidence="8">
    <location>
        <begin position="23"/>
        <end position="42"/>
    </location>
</feature>
<dbReference type="Gene3D" id="2.60.200.20">
    <property type="match status" value="1"/>
</dbReference>
<feature type="transmembrane region" description="Helical" evidence="8">
    <location>
        <begin position="54"/>
        <end position="74"/>
    </location>
</feature>
<dbReference type="PROSITE" id="PS50006">
    <property type="entry name" value="FHA_DOMAIN"/>
    <property type="match status" value="1"/>
</dbReference>
<accession>A0ABP5MV72</accession>
<comment type="subcellular location">
    <subcellularLocation>
        <location evidence="1">Cell membrane</location>
        <topology evidence="1">Multi-pass membrane protein</topology>
    </subcellularLocation>
</comment>
<keyword evidence="11" id="KW-1185">Reference proteome</keyword>
<dbReference type="SUPFAM" id="SSF49879">
    <property type="entry name" value="SMAD/FHA domain"/>
    <property type="match status" value="1"/>
</dbReference>
<dbReference type="Pfam" id="PF06271">
    <property type="entry name" value="RDD"/>
    <property type="match status" value="1"/>
</dbReference>
<name>A0ABP5MV72_9MICC</name>
<evidence type="ECO:0000256" key="7">
    <source>
        <dbReference type="SAM" id="MobiDB-lite"/>
    </source>
</evidence>
<organism evidence="10 11">
    <name type="scientific">Arthrobacter parietis</name>
    <dbReference type="NCBI Taxonomy" id="271434"/>
    <lineage>
        <taxon>Bacteria</taxon>
        <taxon>Bacillati</taxon>
        <taxon>Actinomycetota</taxon>
        <taxon>Actinomycetes</taxon>
        <taxon>Micrococcales</taxon>
        <taxon>Micrococcaceae</taxon>
        <taxon>Arthrobacter</taxon>
    </lineage>
</organism>
<keyword evidence="3" id="KW-0597">Phosphoprotein</keyword>
<evidence type="ECO:0000256" key="3">
    <source>
        <dbReference type="ARBA" id="ARBA00022553"/>
    </source>
</evidence>
<dbReference type="InterPro" id="IPR000253">
    <property type="entry name" value="FHA_dom"/>
</dbReference>
<evidence type="ECO:0000256" key="1">
    <source>
        <dbReference type="ARBA" id="ARBA00004651"/>
    </source>
</evidence>
<keyword evidence="5 8" id="KW-1133">Transmembrane helix</keyword>
<evidence type="ECO:0000256" key="6">
    <source>
        <dbReference type="ARBA" id="ARBA00023136"/>
    </source>
</evidence>
<dbReference type="Proteomes" id="UP001500974">
    <property type="component" value="Unassembled WGS sequence"/>
</dbReference>
<dbReference type="InterPro" id="IPR010432">
    <property type="entry name" value="RDD"/>
</dbReference>
<evidence type="ECO:0000313" key="10">
    <source>
        <dbReference type="EMBL" id="GAA2177866.1"/>
    </source>
</evidence>
<keyword evidence="4 8" id="KW-0812">Transmembrane</keyword>
<gene>
    <name evidence="10" type="ORF">GCM10009784_30070</name>
</gene>
<dbReference type="EMBL" id="BAAAON010000010">
    <property type="protein sequence ID" value="GAA2177866.1"/>
    <property type="molecule type" value="Genomic_DNA"/>
</dbReference>
<dbReference type="RefSeq" id="WP_346028829.1">
    <property type="nucleotide sequence ID" value="NZ_BAAAON010000010.1"/>
</dbReference>